<dbReference type="HOGENOM" id="CLU_3376033_0_0_0"/>
<evidence type="ECO:0000313" key="1">
    <source>
        <dbReference type="EMBL" id="AGA25344.1"/>
    </source>
</evidence>
<keyword evidence="2" id="KW-1185">Reference proteome</keyword>
<dbReference type="AlphaFoldDB" id="L0D7G7"/>
<gene>
    <name evidence="1" type="ordered locus">Sinac_0941</name>
</gene>
<dbReference type="KEGG" id="saci:Sinac_0941"/>
<evidence type="ECO:0000313" key="2">
    <source>
        <dbReference type="Proteomes" id="UP000010798"/>
    </source>
</evidence>
<proteinExistence type="predicted"/>
<sequence length="34" mass="3787">MLIGARILRHPIALKRPAAPWSGARHGPKIESRE</sequence>
<protein>
    <submittedName>
        <fullName evidence="1">Uncharacterized protein</fullName>
    </submittedName>
</protein>
<organism evidence="1 2">
    <name type="scientific">Singulisphaera acidiphila (strain ATCC BAA-1392 / DSM 18658 / VKM B-2454 / MOB10)</name>
    <dbReference type="NCBI Taxonomy" id="886293"/>
    <lineage>
        <taxon>Bacteria</taxon>
        <taxon>Pseudomonadati</taxon>
        <taxon>Planctomycetota</taxon>
        <taxon>Planctomycetia</taxon>
        <taxon>Isosphaerales</taxon>
        <taxon>Isosphaeraceae</taxon>
        <taxon>Singulisphaera</taxon>
    </lineage>
</organism>
<name>L0D7G7_SINAD</name>
<reference evidence="1 2" key="1">
    <citation type="submission" date="2012-02" db="EMBL/GenBank/DDBJ databases">
        <title>Complete sequence of chromosome of Singulisphaera acidiphila DSM 18658.</title>
        <authorList>
            <consortium name="US DOE Joint Genome Institute (JGI-PGF)"/>
            <person name="Lucas S."/>
            <person name="Copeland A."/>
            <person name="Lapidus A."/>
            <person name="Glavina del Rio T."/>
            <person name="Dalin E."/>
            <person name="Tice H."/>
            <person name="Bruce D."/>
            <person name="Goodwin L."/>
            <person name="Pitluck S."/>
            <person name="Peters L."/>
            <person name="Ovchinnikova G."/>
            <person name="Chertkov O."/>
            <person name="Kyrpides N."/>
            <person name="Mavromatis K."/>
            <person name="Ivanova N."/>
            <person name="Brettin T."/>
            <person name="Detter J.C."/>
            <person name="Han C."/>
            <person name="Larimer F."/>
            <person name="Land M."/>
            <person name="Hauser L."/>
            <person name="Markowitz V."/>
            <person name="Cheng J.-F."/>
            <person name="Hugenholtz P."/>
            <person name="Woyke T."/>
            <person name="Wu D."/>
            <person name="Tindall B."/>
            <person name="Pomrenke H."/>
            <person name="Brambilla E."/>
            <person name="Klenk H.-P."/>
            <person name="Eisen J.A."/>
        </authorList>
    </citation>
    <scope>NUCLEOTIDE SEQUENCE [LARGE SCALE GENOMIC DNA]</scope>
    <source>
        <strain evidence="2">ATCC BAA-1392 / DSM 18658 / VKM B-2454 / MOB10</strain>
    </source>
</reference>
<dbReference type="STRING" id="886293.Sinac_0941"/>
<dbReference type="Proteomes" id="UP000010798">
    <property type="component" value="Chromosome"/>
</dbReference>
<dbReference type="EMBL" id="CP003364">
    <property type="protein sequence ID" value="AGA25344.1"/>
    <property type="molecule type" value="Genomic_DNA"/>
</dbReference>
<accession>L0D7G7</accession>